<keyword evidence="2 5" id="KW-0812">Transmembrane</keyword>
<feature type="transmembrane region" description="Helical" evidence="5">
    <location>
        <begin position="122"/>
        <end position="143"/>
    </location>
</feature>
<dbReference type="Pfam" id="PF04140">
    <property type="entry name" value="ICMT"/>
    <property type="match status" value="1"/>
</dbReference>
<evidence type="ECO:0000256" key="5">
    <source>
        <dbReference type="SAM" id="Phobius"/>
    </source>
</evidence>
<dbReference type="InterPro" id="IPR007269">
    <property type="entry name" value="ICMT_MeTrfase"/>
</dbReference>
<dbReference type="GO" id="GO:0004671">
    <property type="term" value="F:protein C-terminal S-isoprenylcysteine carboxyl O-methyltransferase activity"/>
    <property type="evidence" value="ECO:0007669"/>
    <property type="project" value="InterPro"/>
</dbReference>
<proteinExistence type="predicted"/>
<evidence type="ECO:0000313" key="7">
    <source>
        <dbReference type="Proteomes" id="UP000033870"/>
    </source>
</evidence>
<keyword evidence="3 5" id="KW-1133">Transmembrane helix</keyword>
<dbReference type="Gene3D" id="1.20.120.1630">
    <property type="match status" value="1"/>
</dbReference>
<dbReference type="GO" id="GO:0016020">
    <property type="term" value="C:membrane"/>
    <property type="evidence" value="ECO:0007669"/>
    <property type="project" value="UniProtKB-SubCell"/>
</dbReference>
<dbReference type="AlphaFoldDB" id="A0A0G2B9K0"/>
<evidence type="ECO:0000313" key="6">
    <source>
        <dbReference type="EMBL" id="KKW42119.1"/>
    </source>
</evidence>
<organism evidence="6 7">
    <name type="scientific">Candidatus Magasanikbacteria bacterium GW2011_GWA2_56_11</name>
    <dbReference type="NCBI Taxonomy" id="1619044"/>
    <lineage>
        <taxon>Bacteria</taxon>
        <taxon>Candidatus Magasanikiibacteriota</taxon>
    </lineage>
</organism>
<evidence type="ECO:0000256" key="4">
    <source>
        <dbReference type="ARBA" id="ARBA00023136"/>
    </source>
</evidence>
<keyword evidence="4 5" id="KW-0472">Membrane</keyword>
<evidence type="ECO:0000256" key="3">
    <source>
        <dbReference type="ARBA" id="ARBA00022989"/>
    </source>
</evidence>
<dbReference type="PANTHER" id="PTHR12714:SF9">
    <property type="entry name" value="PROTEIN-S-ISOPRENYLCYSTEINE O-METHYLTRANSFERASE"/>
    <property type="match status" value="1"/>
</dbReference>
<evidence type="ECO:0008006" key="8">
    <source>
        <dbReference type="Google" id="ProtNLM"/>
    </source>
</evidence>
<reference evidence="6 7" key="1">
    <citation type="journal article" date="2015" name="Nature">
        <title>rRNA introns, odd ribosomes, and small enigmatic genomes across a large radiation of phyla.</title>
        <authorList>
            <person name="Brown C.T."/>
            <person name="Hug L.A."/>
            <person name="Thomas B.C."/>
            <person name="Sharon I."/>
            <person name="Castelle C.J."/>
            <person name="Singh A."/>
            <person name="Wilkins M.J."/>
            <person name="Williams K.H."/>
            <person name="Banfield J.F."/>
        </authorList>
    </citation>
    <scope>NUCLEOTIDE SEQUENCE [LARGE SCALE GENOMIC DNA]</scope>
</reference>
<evidence type="ECO:0000256" key="2">
    <source>
        <dbReference type="ARBA" id="ARBA00022692"/>
    </source>
</evidence>
<feature type="transmembrane region" description="Helical" evidence="5">
    <location>
        <begin position="59"/>
        <end position="85"/>
    </location>
</feature>
<dbReference type="STRING" id="1619044.UY92_C0010G0035"/>
<name>A0A0G2B9K0_9BACT</name>
<accession>A0A0G2B9K0</accession>
<dbReference type="PANTHER" id="PTHR12714">
    <property type="entry name" value="PROTEIN-S ISOPRENYLCYSTEINE O-METHYLTRANSFERASE"/>
    <property type="match status" value="1"/>
</dbReference>
<comment type="subcellular location">
    <subcellularLocation>
        <location evidence="1">Membrane</location>
        <topology evidence="1">Multi-pass membrane protein</topology>
    </subcellularLocation>
</comment>
<dbReference type="Proteomes" id="UP000033870">
    <property type="component" value="Unassembled WGS sequence"/>
</dbReference>
<dbReference type="EMBL" id="LCRX01000010">
    <property type="protein sequence ID" value="KKW42119.1"/>
    <property type="molecule type" value="Genomic_DNA"/>
</dbReference>
<sequence length="145" mass="16079">MDTPGWLEANGLALFISGAILRTWSQITLGDNWSADLSTRPRHELLETGPYALLRHPIYASYILIAPGLMFTTGNWLIGALALAYTLVSQLRIPEEDAMLCACFGERHLAYRSIIIDRRNRIITAAVAVLNLCGAGHELSWLLGW</sequence>
<gene>
    <name evidence="6" type="ORF">UY92_C0010G0035</name>
</gene>
<protein>
    <recommendedName>
        <fullName evidence="8">Isoprenylcysteine carboxyl methyltransferase</fullName>
    </recommendedName>
</protein>
<comment type="caution">
    <text evidence="6">The sequence shown here is derived from an EMBL/GenBank/DDBJ whole genome shotgun (WGS) entry which is preliminary data.</text>
</comment>
<evidence type="ECO:0000256" key="1">
    <source>
        <dbReference type="ARBA" id="ARBA00004141"/>
    </source>
</evidence>